<comment type="caution">
    <text evidence="1">The sequence shown here is derived from an EMBL/GenBank/DDBJ whole genome shotgun (WGS) entry which is preliminary data.</text>
</comment>
<keyword evidence="1" id="KW-0489">Methyltransferase</keyword>
<dbReference type="PANTHER" id="PTHR36112">
    <property type="entry name" value="RIBOSOMAL RNA SMALL SUBUNIT METHYLTRANSFERASE J"/>
    <property type="match status" value="1"/>
</dbReference>
<evidence type="ECO:0000313" key="2">
    <source>
        <dbReference type="Proteomes" id="UP001218246"/>
    </source>
</evidence>
<dbReference type="Gene3D" id="3.40.50.150">
    <property type="entry name" value="Vaccinia Virus protein VP39"/>
    <property type="match status" value="1"/>
</dbReference>
<keyword evidence="1" id="KW-0808">Transferase</keyword>
<dbReference type="EC" id="2.1.1.-" evidence="1"/>
<dbReference type="GO" id="GO:0032259">
    <property type="term" value="P:methylation"/>
    <property type="evidence" value="ECO:0007669"/>
    <property type="project" value="UniProtKB-KW"/>
</dbReference>
<dbReference type="PANTHER" id="PTHR36112:SF1">
    <property type="entry name" value="RIBOSOMAL RNA SMALL SUBUNIT METHYLTRANSFERASE J"/>
    <property type="match status" value="1"/>
</dbReference>
<dbReference type="Proteomes" id="UP001218246">
    <property type="component" value="Unassembled WGS sequence"/>
</dbReference>
<evidence type="ECO:0000313" key="1">
    <source>
        <dbReference type="EMBL" id="MDG5752975.1"/>
    </source>
</evidence>
<accession>A0ABT6H2X1</accession>
<dbReference type="EMBL" id="JARULN010000001">
    <property type="protein sequence ID" value="MDG5752975.1"/>
    <property type="molecule type" value="Genomic_DNA"/>
</dbReference>
<keyword evidence="2" id="KW-1185">Reference proteome</keyword>
<dbReference type="InterPro" id="IPR007536">
    <property type="entry name" value="16SrRNA_methylTrfase_J"/>
</dbReference>
<organism evidence="1 2">
    <name type="scientific">Ectobacillus antri</name>
    <dbReference type="NCBI Taxonomy" id="2486280"/>
    <lineage>
        <taxon>Bacteria</taxon>
        <taxon>Bacillati</taxon>
        <taxon>Bacillota</taxon>
        <taxon>Bacilli</taxon>
        <taxon>Bacillales</taxon>
        <taxon>Bacillaceae</taxon>
        <taxon>Ectobacillus</taxon>
    </lineage>
</organism>
<name>A0ABT6H2X1_9BACI</name>
<proteinExistence type="predicted"/>
<gene>
    <name evidence="1" type="ORF">P6P90_03040</name>
</gene>
<sequence length="257" mass="29510">MIITTAGRTNKEMTTYARRVADELNGTFVKRNDATIHDMHTKYEEDILVAGKNRLEMYPRGGDSSFFFHPNSASFRIKRLMRGEHDPFVQATGLQAGMTFLDCTLGMASDSIVASYITKEAGRVVGTEANRYMAYIVEKGLLSWQSDIPEINEAMHRVTVMHTEHLTYLQTCETDSFDVVYFDPMFEESILESDGLKGLKRYALYDDIIADTIEEALRVAKQRVVLKDHFRSERFTKYGFTPIRRKTAKFHFGVREI</sequence>
<protein>
    <submittedName>
        <fullName evidence="1">Class I SAM-dependent methyltransferase</fullName>
        <ecNumber evidence="1">2.1.1.-</ecNumber>
    </submittedName>
</protein>
<dbReference type="RefSeq" id="WP_278017955.1">
    <property type="nucleotide sequence ID" value="NZ_JARRRY010000001.1"/>
</dbReference>
<reference evidence="1 2" key="1">
    <citation type="submission" date="2023-04" db="EMBL/GenBank/DDBJ databases">
        <title>Ectobacillus antri isolated from activated sludge.</title>
        <authorList>
            <person name="Yan P."/>
            <person name="Liu X."/>
        </authorList>
    </citation>
    <scope>NUCLEOTIDE SEQUENCE [LARGE SCALE GENOMIC DNA]</scope>
    <source>
        <strain evidence="1 2">C18H</strain>
    </source>
</reference>
<dbReference type="GO" id="GO:0008168">
    <property type="term" value="F:methyltransferase activity"/>
    <property type="evidence" value="ECO:0007669"/>
    <property type="project" value="UniProtKB-KW"/>
</dbReference>
<dbReference type="InterPro" id="IPR029063">
    <property type="entry name" value="SAM-dependent_MTases_sf"/>
</dbReference>
<dbReference type="SUPFAM" id="SSF53335">
    <property type="entry name" value="S-adenosyl-L-methionine-dependent methyltransferases"/>
    <property type="match status" value="1"/>
</dbReference>
<dbReference type="Pfam" id="PF04445">
    <property type="entry name" value="SAM_MT"/>
    <property type="match status" value="1"/>
</dbReference>